<comment type="caution">
    <text evidence="2">The sequence shown here is derived from an EMBL/GenBank/DDBJ whole genome shotgun (WGS) entry which is preliminary data.</text>
</comment>
<dbReference type="SUPFAM" id="SSF53067">
    <property type="entry name" value="Actin-like ATPase domain"/>
    <property type="match status" value="1"/>
</dbReference>
<reference evidence="2" key="1">
    <citation type="submission" date="2020-09" db="EMBL/GenBank/DDBJ databases">
        <title>Nocardioides sp. strain MJB4 16S ribosomal RNA gene Genome sequencing and assembly.</title>
        <authorList>
            <person name="Kim I."/>
        </authorList>
    </citation>
    <scope>NUCLEOTIDE SEQUENCE</scope>
    <source>
        <strain evidence="2">MJB4</strain>
    </source>
</reference>
<dbReference type="AlphaFoldDB" id="A0A927K1U7"/>
<evidence type="ECO:0000256" key="1">
    <source>
        <dbReference type="ARBA" id="ARBA00006479"/>
    </source>
</evidence>
<evidence type="ECO:0000313" key="2">
    <source>
        <dbReference type="EMBL" id="MBD8868842.1"/>
    </source>
</evidence>
<dbReference type="PANTHER" id="PTHR18964:SF173">
    <property type="entry name" value="GLUCOKINASE"/>
    <property type="match status" value="1"/>
</dbReference>
<name>A0A927K1U7_9ACTN</name>
<dbReference type="PANTHER" id="PTHR18964">
    <property type="entry name" value="ROK (REPRESSOR, ORF, KINASE) FAMILY"/>
    <property type="match status" value="1"/>
</dbReference>
<dbReference type="EMBL" id="JACYXZ010000001">
    <property type="protein sequence ID" value="MBD8868842.1"/>
    <property type="molecule type" value="Genomic_DNA"/>
</dbReference>
<comment type="similarity">
    <text evidence="1">Belongs to the ROK (NagC/XylR) family.</text>
</comment>
<dbReference type="InterPro" id="IPR000600">
    <property type="entry name" value="ROK"/>
</dbReference>
<dbReference type="InterPro" id="IPR036388">
    <property type="entry name" value="WH-like_DNA-bd_sf"/>
</dbReference>
<dbReference type="InterPro" id="IPR036390">
    <property type="entry name" value="WH_DNA-bd_sf"/>
</dbReference>
<gene>
    <name evidence="2" type="ORF">IE331_04310</name>
</gene>
<dbReference type="Gene3D" id="1.10.10.10">
    <property type="entry name" value="Winged helix-like DNA-binding domain superfamily/Winged helix DNA-binding domain"/>
    <property type="match status" value="1"/>
</dbReference>
<dbReference type="Proteomes" id="UP000616839">
    <property type="component" value="Unassembled WGS sequence"/>
</dbReference>
<dbReference type="SUPFAM" id="SSF46785">
    <property type="entry name" value="Winged helix' DNA-binding domain"/>
    <property type="match status" value="1"/>
</dbReference>
<sequence length="402" mass="40860">MPAPSPPQQPGPPVRSTAGGLLALVRAGRADTRADLRRLTGLSRTAVTARVSSLVAAGLLQAGEELASTGGRPPEGLRLNGAAGVVLAVAVGRSRSQVGLFDLVGDQVAADSHDHPEGAHPDELMPRIVSRGAEMLAGTEAPLLAIGLSLPGTVDDVHGTTLESPVIPAWDGVPLAPYFSSLPEAPLVLGNDADVLARAEMLGPGPLVRDALVVKASTGLGLGIVVDGRLVRGRLGAAGEIGHTKLEAARALPCRCGATGCLEAVAAGWALAARLDRPDRPVQHVRDVVAAALDGDPEARGLLRESGRHVGEVLATAVNLLNPSVVVVGGDMSGAFDLFASGLRESLYANGTALATRDLRLHPAAHGERAGLVGCAALALEAVLNPDAVDARLVARQPADSS</sequence>
<evidence type="ECO:0000313" key="3">
    <source>
        <dbReference type="Proteomes" id="UP000616839"/>
    </source>
</evidence>
<accession>A0A927K1U7</accession>
<dbReference type="RefSeq" id="WP_192140803.1">
    <property type="nucleotide sequence ID" value="NZ_JACYXZ010000001.1"/>
</dbReference>
<dbReference type="InterPro" id="IPR043129">
    <property type="entry name" value="ATPase_NBD"/>
</dbReference>
<dbReference type="Gene3D" id="3.30.420.40">
    <property type="match status" value="2"/>
</dbReference>
<protein>
    <submittedName>
        <fullName evidence="2">ROK family protein</fullName>
    </submittedName>
</protein>
<organism evidence="2 3">
    <name type="scientific">Nocardioides donggukensis</name>
    <dbReference type="NCBI Taxonomy" id="2774019"/>
    <lineage>
        <taxon>Bacteria</taxon>
        <taxon>Bacillati</taxon>
        <taxon>Actinomycetota</taxon>
        <taxon>Actinomycetes</taxon>
        <taxon>Propionibacteriales</taxon>
        <taxon>Nocardioidaceae</taxon>
        <taxon>Nocardioides</taxon>
    </lineage>
</organism>
<keyword evidence="3" id="KW-1185">Reference proteome</keyword>
<dbReference type="Pfam" id="PF00480">
    <property type="entry name" value="ROK"/>
    <property type="match status" value="1"/>
</dbReference>
<proteinExistence type="inferred from homology"/>